<dbReference type="AlphaFoldDB" id="A0A9D2RYF7"/>
<feature type="non-terminal residue" evidence="2">
    <location>
        <position position="152"/>
    </location>
</feature>
<organism evidence="2 3">
    <name type="scientific">Candidatus Acutalibacter ornithocaccae</name>
    <dbReference type="NCBI Taxonomy" id="2838416"/>
    <lineage>
        <taxon>Bacteria</taxon>
        <taxon>Bacillati</taxon>
        <taxon>Bacillota</taxon>
        <taxon>Clostridia</taxon>
        <taxon>Eubacteriales</taxon>
        <taxon>Acutalibacteraceae</taxon>
        <taxon>Acutalibacter</taxon>
    </lineage>
</organism>
<accession>A0A9D2RYF7</accession>
<gene>
    <name evidence="2" type="ORF">H9942_04920</name>
</gene>
<evidence type="ECO:0000313" key="2">
    <source>
        <dbReference type="EMBL" id="HJB37397.1"/>
    </source>
</evidence>
<name>A0A9D2RYF7_9FIRM</name>
<reference evidence="2" key="2">
    <citation type="submission" date="2021-04" db="EMBL/GenBank/DDBJ databases">
        <authorList>
            <person name="Gilroy R."/>
        </authorList>
    </citation>
    <scope>NUCLEOTIDE SEQUENCE</scope>
    <source>
        <strain evidence="2">ChiBcolR8-3208</strain>
    </source>
</reference>
<dbReference type="Proteomes" id="UP000824214">
    <property type="component" value="Unassembled WGS sequence"/>
</dbReference>
<proteinExistence type="predicted"/>
<reference evidence="2" key="1">
    <citation type="journal article" date="2021" name="PeerJ">
        <title>Extensive microbial diversity within the chicken gut microbiome revealed by metagenomics and culture.</title>
        <authorList>
            <person name="Gilroy R."/>
            <person name="Ravi A."/>
            <person name="Getino M."/>
            <person name="Pursley I."/>
            <person name="Horton D.L."/>
            <person name="Alikhan N.F."/>
            <person name="Baker D."/>
            <person name="Gharbi K."/>
            <person name="Hall N."/>
            <person name="Watson M."/>
            <person name="Adriaenssens E.M."/>
            <person name="Foster-Nyarko E."/>
            <person name="Jarju S."/>
            <person name="Secka A."/>
            <person name="Antonio M."/>
            <person name="Oren A."/>
            <person name="Chaudhuri R.R."/>
            <person name="La Ragione R."/>
            <person name="Hildebrand F."/>
            <person name="Pallen M.J."/>
        </authorList>
    </citation>
    <scope>NUCLEOTIDE SEQUENCE</scope>
    <source>
        <strain evidence="2">ChiBcolR8-3208</strain>
    </source>
</reference>
<dbReference type="InterPro" id="IPR057336">
    <property type="entry name" value="GerAC_N"/>
</dbReference>
<evidence type="ECO:0000313" key="3">
    <source>
        <dbReference type="Proteomes" id="UP000824214"/>
    </source>
</evidence>
<feature type="domain" description="Spore germination protein N-terminal" evidence="1">
    <location>
        <begin position="25"/>
        <end position="145"/>
    </location>
</feature>
<sequence length="152" mass="16396">MKRLLSIVAVCLVLGWGLFGPRGLELHQRVLIQAIGIDKTATGYQVTLRAASTSQQAEERLYTCVGATLEQALESFSHATGREPLYSHTGLVVFGKTCAQAGLEEVLVPFYQGRPTVKLSFSSDSAKEILSAKQDSILAPVEETSALVETDL</sequence>
<dbReference type="EMBL" id="DWXZ01000101">
    <property type="protein sequence ID" value="HJB37397.1"/>
    <property type="molecule type" value="Genomic_DNA"/>
</dbReference>
<comment type="caution">
    <text evidence="2">The sequence shown here is derived from an EMBL/GenBank/DDBJ whole genome shotgun (WGS) entry which is preliminary data.</text>
</comment>
<dbReference type="Pfam" id="PF25198">
    <property type="entry name" value="Spore_GerAC_N"/>
    <property type="match status" value="1"/>
</dbReference>
<evidence type="ECO:0000259" key="1">
    <source>
        <dbReference type="Pfam" id="PF25198"/>
    </source>
</evidence>
<protein>
    <recommendedName>
        <fullName evidence="1">Spore germination protein N-terminal domain-containing protein</fullName>
    </recommendedName>
</protein>